<dbReference type="AlphaFoldDB" id="A0A917QSV5"/>
<proteinExistence type="predicted"/>
<comment type="caution">
    <text evidence="1">The sequence shown here is derived from an EMBL/GenBank/DDBJ whole genome shotgun (WGS) entry which is preliminary data.</text>
</comment>
<evidence type="ECO:0000313" key="2">
    <source>
        <dbReference type="Proteomes" id="UP000612956"/>
    </source>
</evidence>
<gene>
    <name evidence="1" type="ORF">GCM10011591_43740</name>
</gene>
<keyword evidence="2" id="KW-1185">Reference proteome</keyword>
<dbReference type="Proteomes" id="UP000612956">
    <property type="component" value="Unassembled WGS sequence"/>
</dbReference>
<dbReference type="RefSeq" id="WP_188830915.1">
    <property type="nucleotide sequence ID" value="NZ_BMMW01000005.1"/>
</dbReference>
<sequence>MRLVIIAATTLALLLLGLGRAEAVTTGFCEQHGGLSLGMQDGSWWCVGGLGDGQQILFHA</sequence>
<organism evidence="1 2">
    <name type="scientific">Nocardia camponoti</name>
    <dbReference type="NCBI Taxonomy" id="1616106"/>
    <lineage>
        <taxon>Bacteria</taxon>
        <taxon>Bacillati</taxon>
        <taxon>Actinomycetota</taxon>
        <taxon>Actinomycetes</taxon>
        <taxon>Mycobacteriales</taxon>
        <taxon>Nocardiaceae</taxon>
        <taxon>Nocardia</taxon>
    </lineage>
</organism>
<protein>
    <submittedName>
        <fullName evidence="1">Uncharacterized protein</fullName>
    </submittedName>
</protein>
<name>A0A917QSV5_9NOCA</name>
<reference evidence="1" key="2">
    <citation type="submission" date="2020-09" db="EMBL/GenBank/DDBJ databases">
        <authorList>
            <person name="Sun Q."/>
            <person name="Zhou Y."/>
        </authorList>
    </citation>
    <scope>NUCLEOTIDE SEQUENCE</scope>
    <source>
        <strain evidence="1">CGMCC 4.7278</strain>
    </source>
</reference>
<evidence type="ECO:0000313" key="1">
    <source>
        <dbReference type="EMBL" id="GGK66836.1"/>
    </source>
</evidence>
<reference evidence="1" key="1">
    <citation type="journal article" date="2014" name="Int. J. Syst. Evol. Microbiol.">
        <title>Complete genome sequence of Corynebacterium casei LMG S-19264T (=DSM 44701T), isolated from a smear-ripened cheese.</title>
        <authorList>
            <consortium name="US DOE Joint Genome Institute (JGI-PGF)"/>
            <person name="Walter F."/>
            <person name="Albersmeier A."/>
            <person name="Kalinowski J."/>
            <person name="Ruckert C."/>
        </authorList>
    </citation>
    <scope>NUCLEOTIDE SEQUENCE</scope>
    <source>
        <strain evidence="1">CGMCC 4.7278</strain>
    </source>
</reference>
<accession>A0A917QSV5</accession>
<dbReference type="EMBL" id="BMMW01000005">
    <property type="protein sequence ID" value="GGK66836.1"/>
    <property type="molecule type" value="Genomic_DNA"/>
</dbReference>